<dbReference type="AlphaFoldDB" id="A0A841Q3T5"/>
<dbReference type="EMBL" id="JACHGH010000004">
    <property type="protein sequence ID" value="MBB6453069.1"/>
    <property type="molecule type" value="Genomic_DNA"/>
</dbReference>
<dbReference type="RefSeq" id="WP_174495813.1">
    <property type="nucleotide sequence ID" value="NZ_CADDWK010000004.1"/>
</dbReference>
<sequence length="82" mass="9572">MSDRKKKEIHVKDLVIKAENVIFEQPKRRPVDPFFGPRRPVAGTEDEVKSEVDFEVDEESSSSSSSDEDDDHKRRRPPFSWI</sequence>
<gene>
    <name evidence="2" type="ORF">HNQ94_001517</name>
</gene>
<proteinExistence type="predicted"/>
<protein>
    <submittedName>
        <fullName evidence="2">Uncharacterized protein</fullName>
    </submittedName>
</protein>
<keyword evidence="3" id="KW-1185">Reference proteome</keyword>
<dbReference type="Proteomes" id="UP000581688">
    <property type="component" value="Unassembled WGS sequence"/>
</dbReference>
<evidence type="ECO:0000256" key="1">
    <source>
        <dbReference type="SAM" id="MobiDB-lite"/>
    </source>
</evidence>
<feature type="region of interest" description="Disordered" evidence="1">
    <location>
        <begin position="27"/>
        <end position="82"/>
    </location>
</feature>
<organism evidence="2 3">
    <name type="scientific">Salirhabdus euzebyi</name>
    <dbReference type="NCBI Taxonomy" id="394506"/>
    <lineage>
        <taxon>Bacteria</taxon>
        <taxon>Bacillati</taxon>
        <taxon>Bacillota</taxon>
        <taxon>Bacilli</taxon>
        <taxon>Bacillales</taxon>
        <taxon>Bacillaceae</taxon>
        <taxon>Salirhabdus</taxon>
    </lineage>
</organism>
<evidence type="ECO:0000313" key="2">
    <source>
        <dbReference type="EMBL" id="MBB6453069.1"/>
    </source>
</evidence>
<feature type="compositionally biased region" description="Acidic residues" evidence="1">
    <location>
        <begin position="53"/>
        <end position="70"/>
    </location>
</feature>
<name>A0A841Q3T5_9BACI</name>
<comment type="caution">
    <text evidence="2">The sequence shown here is derived from an EMBL/GenBank/DDBJ whole genome shotgun (WGS) entry which is preliminary data.</text>
</comment>
<evidence type="ECO:0000313" key="3">
    <source>
        <dbReference type="Proteomes" id="UP000581688"/>
    </source>
</evidence>
<feature type="compositionally biased region" description="Basic residues" evidence="1">
    <location>
        <begin position="73"/>
        <end position="82"/>
    </location>
</feature>
<reference evidence="2 3" key="1">
    <citation type="submission" date="2020-08" db="EMBL/GenBank/DDBJ databases">
        <title>Genomic Encyclopedia of Type Strains, Phase IV (KMG-IV): sequencing the most valuable type-strain genomes for metagenomic binning, comparative biology and taxonomic classification.</title>
        <authorList>
            <person name="Goeker M."/>
        </authorList>
    </citation>
    <scope>NUCLEOTIDE SEQUENCE [LARGE SCALE GENOMIC DNA]</scope>
    <source>
        <strain evidence="2 3">DSM 19612</strain>
    </source>
</reference>
<accession>A0A841Q3T5</accession>